<keyword evidence="2" id="KW-0067">ATP-binding</keyword>
<keyword evidence="2" id="KW-0378">Hydrolase</keyword>
<protein>
    <submittedName>
        <fullName evidence="2">Helicase</fullName>
    </submittedName>
</protein>
<evidence type="ECO:0000313" key="2">
    <source>
        <dbReference type="EMBL" id="PIT95965.1"/>
    </source>
</evidence>
<reference evidence="3" key="1">
    <citation type="submission" date="2017-09" db="EMBL/GenBank/DDBJ databases">
        <title>Depth-based differentiation of microbial function through sediment-hosted aquifers and enrichment of novel symbionts in the deep terrestrial subsurface.</title>
        <authorList>
            <person name="Probst A.J."/>
            <person name="Ladd B."/>
            <person name="Jarett J.K."/>
            <person name="Geller-Mcgrath D.E."/>
            <person name="Sieber C.M.K."/>
            <person name="Emerson J.B."/>
            <person name="Anantharaman K."/>
            <person name="Thomas B.C."/>
            <person name="Malmstrom R."/>
            <person name="Stieglmeier M."/>
            <person name="Klingl A."/>
            <person name="Woyke T."/>
            <person name="Ryan C.M."/>
            <person name="Banfield J.F."/>
        </authorList>
    </citation>
    <scope>NUCLEOTIDE SEQUENCE [LARGE SCALE GENOMIC DNA]</scope>
</reference>
<name>A0A2M6WT58_9BACT</name>
<proteinExistence type="predicted"/>
<dbReference type="SUPFAM" id="SSF53098">
    <property type="entry name" value="Ribonuclease H-like"/>
    <property type="match status" value="1"/>
</dbReference>
<comment type="caution">
    <text evidence="2">The sequence shown here is derived from an EMBL/GenBank/DDBJ whole genome shotgun (WGS) entry which is preliminary data.</text>
</comment>
<keyword evidence="2" id="KW-0547">Nucleotide-binding</keyword>
<feature type="domain" description="YprB ribonuclease H-like" evidence="1">
    <location>
        <begin position="5"/>
        <end position="152"/>
    </location>
</feature>
<evidence type="ECO:0000259" key="1">
    <source>
        <dbReference type="Pfam" id="PF13482"/>
    </source>
</evidence>
<evidence type="ECO:0000313" key="3">
    <source>
        <dbReference type="Proteomes" id="UP000228533"/>
    </source>
</evidence>
<organism evidence="2 3">
    <name type="scientific">Candidatus Falkowbacteria bacterium CG10_big_fil_rev_8_21_14_0_10_37_14</name>
    <dbReference type="NCBI Taxonomy" id="1974561"/>
    <lineage>
        <taxon>Bacteria</taxon>
        <taxon>Candidatus Falkowiibacteriota</taxon>
    </lineage>
</organism>
<dbReference type="EMBL" id="PFAM01000016">
    <property type="protein sequence ID" value="PIT95965.1"/>
    <property type="molecule type" value="Genomic_DNA"/>
</dbReference>
<accession>A0A2M6WT58</accession>
<keyword evidence="2" id="KW-0347">Helicase</keyword>
<dbReference type="InterPro" id="IPR036397">
    <property type="entry name" value="RNaseH_sf"/>
</dbReference>
<dbReference type="Gene3D" id="3.30.420.10">
    <property type="entry name" value="Ribonuclease H-like superfamily/Ribonuclease H"/>
    <property type="match status" value="1"/>
</dbReference>
<dbReference type="GO" id="GO:0003676">
    <property type="term" value="F:nucleic acid binding"/>
    <property type="evidence" value="ECO:0007669"/>
    <property type="project" value="InterPro"/>
</dbReference>
<dbReference type="AlphaFoldDB" id="A0A2M6WT58"/>
<dbReference type="Proteomes" id="UP000228533">
    <property type="component" value="Unassembled WGS sequence"/>
</dbReference>
<dbReference type="InterPro" id="IPR012337">
    <property type="entry name" value="RNaseH-like_sf"/>
</dbReference>
<dbReference type="InterPro" id="IPR038720">
    <property type="entry name" value="YprB_RNase_H-like_dom"/>
</dbReference>
<dbReference type="Pfam" id="PF13482">
    <property type="entry name" value="RNase_H_2"/>
    <property type="match status" value="1"/>
</dbReference>
<dbReference type="GO" id="GO:0004386">
    <property type="term" value="F:helicase activity"/>
    <property type="evidence" value="ECO:0007669"/>
    <property type="project" value="UniProtKB-KW"/>
</dbReference>
<gene>
    <name evidence="2" type="ORF">COT94_02860</name>
</gene>
<sequence>MRKLVFDIETRNTFEEVGGRDPLLLDISIVVVYDYQDDKYYSYTQEELSKLWPLLEQIDLLIGFNSDYFDIPLLNKYYPGDLTKIASLDILAEIRKSLGKRVSLDMIAAGTLNRGKISHGLEAVEWWKQGRIEDIRKYCEEDVHITKDVYDYARANNHLKYKIVNEIREFYLDATKWEESVKTGGLNFTLPF</sequence>